<keyword evidence="8" id="KW-1185">Reference proteome</keyword>
<dbReference type="GO" id="GO:0071949">
    <property type="term" value="F:FAD binding"/>
    <property type="evidence" value="ECO:0007669"/>
    <property type="project" value="InterPro"/>
</dbReference>
<protein>
    <recommendedName>
        <fullName evidence="6">FAD-binding domain-containing protein</fullName>
    </recommendedName>
</protein>
<dbReference type="Pfam" id="PF01494">
    <property type="entry name" value="FAD_binding_3"/>
    <property type="match status" value="1"/>
</dbReference>
<name>A0AA39CZ91_9EURO</name>
<comment type="cofactor">
    <cofactor evidence="1">
        <name>FAD</name>
        <dbReference type="ChEBI" id="CHEBI:57692"/>
    </cofactor>
</comment>
<evidence type="ECO:0000256" key="4">
    <source>
        <dbReference type="ARBA" id="ARBA00023002"/>
    </source>
</evidence>
<dbReference type="PRINTS" id="PR00420">
    <property type="entry name" value="RNGMNOXGNASE"/>
</dbReference>
<evidence type="ECO:0000313" key="7">
    <source>
        <dbReference type="EMBL" id="KAJ9637086.1"/>
    </source>
</evidence>
<keyword evidence="4" id="KW-0560">Oxidoreductase</keyword>
<dbReference type="Proteomes" id="UP001172681">
    <property type="component" value="Unassembled WGS sequence"/>
</dbReference>
<dbReference type="GO" id="GO:0004497">
    <property type="term" value="F:monooxygenase activity"/>
    <property type="evidence" value="ECO:0007669"/>
    <property type="project" value="UniProtKB-KW"/>
</dbReference>
<sequence length="427" mass="46559">MSSNSAATNQKDVLVIGAGPGNLALAQILRKHDIPFQIFERDDKIDPRRQGWSFALIEALHELPPLISDDLGDIHTTSVNHNIGVNKDTMTIVQAASGQIMAVLGNRLPDEPGHLIRGDRQRLREYFSQHLDLQVGKIFSHYEEDAEGVTAFFTDGTSARGCMLVGGDGLRSKVREQLLAGYTEPDAAKLEPSQWIPIFGQCELSREQFEPIHDFSSAGILAAGPTIRYMIGPREIQADRSSASYYWAGAYASQGETQSEWAAEAEWVQNATRQELFGRSKKLTENFAPFLTKIIDYTGVEGMLTRPPRFIEYVSPRQLPRGRVTLLGDAVHTMVPFRGQGANTAIRDACDLGRLLIKAGGVPQAPEDLLQEYASNILPRGREMVLSSRASGQQLQGVLAATKGRVDTFVGAGSPPSGVIPLAGAHA</sequence>
<dbReference type="PANTHER" id="PTHR47178">
    <property type="entry name" value="MONOOXYGENASE, FAD-BINDING"/>
    <property type="match status" value="1"/>
</dbReference>
<evidence type="ECO:0000313" key="8">
    <source>
        <dbReference type="Proteomes" id="UP001172681"/>
    </source>
</evidence>
<feature type="domain" description="FAD-binding" evidence="6">
    <location>
        <begin position="318"/>
        <end position="385"/>
    </location>
</feature>
<evidence type="ECO:0000256" key="2">
    <source>
        <dbReference type="ARBA" id="ARBA00022630"/>
    </source>
</evidence>
<evidence type="ECO:0000256" key="3">
    <source>
        <dbReference type="ARBA" id="ARBA00022827"/>
    </source>
</evidence>
<reference evidence="7" key="1">
    <citation type="submission" date="2022-10" db="EMBL/GenBank/DDBJ databases">
        <title>Culturing micro-colonial fungi from biological soil crusts in the Mojave desert and describing Neophaeococcomyces mojavensis, and introducing the new genera and species Taxawa tesnikishii.</title>
        <authorList>
            <person name="Kurbessoian T."/>
            <person name="Stajich J.E."/>
        </authorList>
    </citation>
    <scope>NUCLEOTIDE SEQUENCE</scope>
    <source>
        <strain evidence="7">TK_35</strain>
    </source>
</reference>
<organism evidence="7 8">
    <name type="scientific">Knufia peltigerae</name>
    <dbReference type="NCBI Taxonomy" id="1002370"/>
    <lineage>
        <taxon>Eukaryota</taxon>
        <taxon>Fungi</taxon>
        <taxon>Dikarya</taxon>
        <taxon>Ascomycota</taxon>
        <taxon>Pezizomycotina</taxon>
        <taxon>Eurotiomycetes</taxon>
        <taxon>Chaetothyriomycetidae</taxon>
        <taxon>Chaetothyriales</taxon>
        <taxon>Trichomeriaceae</taxon>
        <taxon>Knufia</taxon>
    </lineage>
</organism>
<dbReference type="Gene3D" id="3.50.50.60">
    <property type="entry name" value="FAD/NAD(P)-binding domain"/>
    <property type="match status" value="1"/>
</dbReference>
<dbReference type="SUPFAM" id="SSF51905">
    <property type="entry name" value="FAD/NAD(P)-binding domain"/>
    <property type="match status" value="1"/>
</dbReference>
<evidence type="ECO:0000256" key="5">
    <source>
        <dbReference type="ARBA" id="ARBA00023033"/>
    </source>
</evidence>
<keyword evidence="2" id="KW-0285">Flavoprotein</keyword>
<dbReference type="PANTHER" id="PTHR47178:SF6">
    <property type="entry name" value="FAD-BINDING DOMAIN-CONTAINING PROTEIN"/>
    <property type="match status" value="1"/>
</dbReference>
<proteinExistence type="predicted"/>
<evidence type="ECO:0000259" key="6">
    <source>
        <dbReference type="Pfam" id="PF01494"/>
    </source>
</evidence>
<gene>
    <name evidence="7" type="ORF">H2204_005010</name>
</gene>
<evidence type="ECO:0000256" key="1">
    <source>
        <dbReference type="ARBA" id="ARBA00001974"/>
    </source>
</evidence>
<keyword evidence="3" id="KW-0274">FAD</keyword>
<dbReference type="InterPro" id="IPR002938">
    <property type="entry name" value="FAD-bd"/>
</dbReference>
<dbReference type="EMBL" id="JAPDRN010000026">
    <property type="protein sequence ID" value="KAJ9637086.1"/>
    <property type="molecule type" value="Genomic_DNA"/>
</dbReference>
<comment type="caution">
    <text evidence="7">The sequence shown here is derived from an EMBL/GenBank/DDBJ whole genome shotgun (WGS) entry which is preliminary data.</text>
</comment>
<dbReference type="AlphaFoldDB" id="A0AA39CZ91"/>
<accession>A0AA39CZ91</accession>
<keyword evidence="5" id="KW-0503">Monooxygenase</keyword>
<dbReference type="InterPro" id="IPR036188">
    <property type="entry name" value="FAD/NAD-bd_sf"/>
</dbReference>